<dbReference type="AlphaFoldDB" id="A0A2K8P131"/>
<dbReference type="GO" id="GO:0141098">
    <property type="term" value="F:tRNA (cytidine(34)-2'-O)-methyltransferase activity"/>
    <property type="evidence" value="ECO:0007669"/>
    <property type="project" value="RHEA"/>
</dbReference>
<dbReference type="InterPro" id="IPR016914">
    <property type="entry name" value="TrmL"/>
</dbReference>
<feature type="binding site" evidence="6 7">
    <location>
        <position position="83"/>
    </location>
    <ligand>
        <name>S-adenosyl-L-methionine</name>
        <dbReference type="ChEBI" id="CHEBI:59789"/>
    </ligand>
</feature>
<dbReference type="InterPro" id="IPR029026">
    <property type="entry name" value="tRNA_m1G_MTases_N"/>
</dbReference>
<feature type="domain" description="tRNA/rRNA methyltransferase SpoU type" evidence="8">
    <location>
        <begin position="7"/>
        <end position="149"/>
    </location>
</feature>
<evidence type="ECO:0000256" key="6">
    <source>
        <dbReference type="HAMAP-Rule" id="MF_01885"/>
    </source>
</evidence>
<feature type="binding site" evidence="6 7">
    <location>
        <position position="129"/>
    </location>
    <ligand>
        <name>S-adenosyl-L-methionine</name>
        <dbReference type="ChEBI" id="CHEBI:59789"/>
    </ligand>
</feature>
<comment type="subcellular location">
    <subcellularLocation>
        <location evidence="6">Cytoplasm</location>
    </subcellularLocation>
</comment>
<dbReference type="HAMAP" id="MF_01885">
    <property type="entry name" value="tRNA_methyltr_TrmL"/>
    <property type="match status" value="1"/>
</dbReference>
<comment type="catalytic activity">
    <reaction evidence="6">
        <text>5-carboxymethylaminomethyluridine(34) in tRNA(Leu) + S-adenosyl-L-methionine = 5-carboxymethylaminomethyl-2'-O-methyluridine(34) in tRNA(Leu) + S-adenosyl-L-homocysteine + H(+)</text>
        <dbReference type="Rhea" id="RHEA:43088"/>
        <dbReference type="Rhea" id="RHEA-COMP:10333"/>
        <dbReference type="Rhea" id="RHEA-COMP:10334"/>
        <dbReference type="ChEBI" id="CHEBI:15378"/>
        <dbReference type="ChEBI" id="CHEBI:57856"/>
        <dbReference type="ChEBI" id="CHEBI:59789"/>
        <dbReference type="ChEBI" id="CHEBI:74508"/>
        <dbReference type="ChEBI" id="CHEBI:74511"/>
        <dbReference type="EC" id="2.1.1.207"/>
    </reaction>
</comment>
<dbReference type="GO" id="GO:0005737">
    <property type="term" value="C:cytoplasm"/>
    <property type="evidence" value="ECO:0007669"/>
    <property type="project" value="UniProtKB-SubCell"/>
</dbReference>
<organism evidence="9 10">
    <name type="scientific">Williamsoniiplasma somnilux</name>
    <dbReference type="NCBI Taxonomy" id="215578"/>
    <lineage>
        <taxon>Bacteria</taxon>
        <taxon>Bacillati</taxon>
        <taxon>Mycoplasmatota</taxon>
        <taxon>Mollicutes</taxon>
        <taxon>Entomoplasmatales</taxon>
        <taxon>Williamsoniiplasma</taxon>
    </lineage>
</organism>
<evidence type="ECO:0000313" key="10">
    <source>
        <dbReference type="Proteomes" id="UP000232230"/>
    </source>
</evidence>
<evidence type="ECO:0000256" key="5">
    <source>
        <dbReference type="ARBA" id="ARBA00022694"/>
    </source>
</evidence>
<dbReference type="PANTHER" id="PTHR42971:SF1">
    <property type="entry name" value="TRNA (CYTIDINE(34)-2'-O)-METHYLTRANSFERASE"/>
    <property type="match status" value="1"/>
</dbReference>
<feature type="binding site" evidence="6 7">
    <location>
        <position position="108"/>
    </location>
    <ligand>
        <name>S-adenosyl-L-methionine</name>
        <dbReference type="ChEBI" id="CHEBI:59789"/>
    </ligand>
</feature>
<keyword evidence="5 6" id="KW-0819">tRNA processing</keyword>
<comment type="function">
    <text evidence="6">Could methylate the ribose at the nucleotide 34 wobble position in tRNA.</text>
</comment>
<evidence type="ECO:0000313" key="9">
    <source>
        <dbReference type="EMBL" id="ATZ18711.1"/>
    </source>
</evidence>
<dbReference type="GO" id="GO:0141102">
    <property type="term" value="F:tRNA (5-carboxymethylaminomethyluridine(34)-2'-O)-methyltransferase activity"/>
    <property type="evidence" value="ECO:0007669"/>
    <property type="project" value="RHEA"/>
</dbReference>
<evidence type="ECO:0000256" key="1">
    <source>
        <dbReference type="ARBA" id="ARBA00022490"/>
    </source>
</evidence>
<keyword evidence="1 6" id="KW-0963">Cytoplasm</keyword>
<feature type="binding site" evidence="6 7">
    <location>
        <position position="137"/>
    </location>
    <ligand>
        <name>S-adenosyl-L-methionine</name>
        <dbReference type="ChEBI" id="CHEBI:59789"/>
    </ligand>
</feature>
<dbReference type="Gene3D" id="3.40.1280.10">
    <property type="match status" value="1"/>
</dbReference>
<evidence type="ECO:0000256" key="7">
    <source>
        <dbReference type="PIRSR" id="PIRSR029256-1"/>
    </source>
</evidence>
<dbReference type="Pfam" id="PF00588">
    <property type="entry name" value="SpoU_methylase"/>
    <property type="match status" value="1"/>
</dbReference>
<evidence type="ECO:0000256" key="2">
    <source>
        <dbReference type="ARBA" id="ARBA00022603"/>
    </source>
</evidence>
<dbReference type="EMBL" id="CP024965">
    <property type="protein sequence ID" value="ATZ18711.1"/>
    <property type="molecule type" value="Genomic_DNA"/>
</dbReference>
<evidence type="ECO:0000256" key="4">
    <source>
        <dbReference type="ARBA" id="ARBA00022691"/>
    </source>
</evidence>
<keyword evidence="4 6" id="KW-0949">S-adenosyl-L-methionine</keyword>
<dbReference type="RefSeq" id="WP_024863234.1">
    <property type="nucleotide sequence ID" value="NZ_CP024965.1"/>
</dbReference>
<name>A0A2K8P131_9MOLU</name>
<dbReference type="PANTHER" id="PTHR42971">
    <property type="entry name" value="TRNA (CYTIDINE(34)-2'-O)-METHYLTRANSFERASE"/>
    <property type="match status" value="1"/>
</dbReference>
<sequence length="182" mass="20902">MTNKRKLNIVLFQTEIAQNMGAIMRTCVATNARLHIIEPLGFPYDDRHLSRPSANEYKFVDAIRYDDWNDFQDKNPQVQLFCLTRYGQKPISDFNFAAINDDVFLMFGKESTGIPKQILIDNIETCFRIPMVPEARSINIANTVGIAAYEVLRQWDYLDLAKEEVQKGADYLLSGAWKGIED</sequence>
<evidence type="ECO:0000259" key="8">
    <source>
        <dbReference type="Pfam" id="PF00588"/>
    </source>
</evidence>
<dbReference type="GO" id="GO:0003723">
    <property type="term" value="F:RNA binding"/>
    <property type="evidence" value="ECO:0007669"/>
    <property type="project" value="InterPro"/>
</dbReference>
<dbReference type="SUPFAM" id="SSF75217">
    <property type="entry name" value="alpha/beta knot"/>
    <property type="match status" value="1"/>
</dbReference>
<keyword evidence="10" id="KW-1185">Reference proteome</keyword>
<dbReference type="InterPro" id="IPR001537">
    <property type="entry name" value="SpoU_MeTrfase"/>
</dbReference>
<comment type="similarity">
    <text evidence="6">Belongs to the class IV-like SAM-binding methyltransferase superfamily. RNA methyltransferase TrmH family. TrmL subfamily.</text>
</comment>
<keyword evidence="3 6" id="KW-0808">Transferase</keyword>
<dbReference type="KEGG" id="esx:ESOMN_v1c03290"/>
<comment type="catalytic activity">
    <reaction evidence="6">
        <text>cytidine(34) in tRNA + S-adenosyl-L-methionine = 2'-O-methylcytidine(34) in tRNA + S-adenosyl-L-homocysteine + H(+)</text>
        <dbReference type="Rhea" id="RHEA:43084"/>
        <dbReference type="Rhea" id="RHEA-COMP:10331"/>
        <dbReference type="Rhea" id="RHEA-COMP:10332"/>
        <dbReference type="ChEBI" id="CHEBI:15378"/>
        <dbReference type="ChEBI" id="CHEBI:57856"/>
        <dbReference type="ChEBI" id="CHEBI:59789"/>
        <dbReference type="ChEBI" id="CHEBI:74495"/>
        <dbReference type="ChEBI" id="CHEBI:82748"/>
        <dbReference type="EC" id="2.1.1.207"/>
    </reaction>
</comment>
<evidence type="ECO:0000256" key="3">
    <source>
        <dbReference type="ARBA" id="ARBA00022679"/>
    </source>
</evidence>
<keyword evidence="2 6" id="KW-0489">Methyltransferase</keyword>
<gene>
    <name evidence="9" type="primary">cspR</name>
    <name evidence="9" type="ORF">ESOMN_v1c03290</name>
</gene>
<dbReference type="InterPro" id="IPR029028">
    <property type="entry name" value="Alpha/beta_knot_MTases"/>
</dbReference>
<dbReference type="GO" id="GO:0002130">
    <property type="term" value="P:wobble position ribose methylation"/>
    <property type="evidence" value="ECO:0007669"/>
    <property type="project" value="TreeGrafter"/>
</dbReference>
<dbReference type="EC" id="2.1.1.207" evidence="6"/>
<dbReference type="PIRSF" id="PIRSF029256">
    <property type="entry name" value="SpoU_TrmH_prd"/>
    <property type="match status" value="1"/>
</dbReference>
<dbReference type="CDD" id="cd18094">
    <property type="entry name" value="SpoU-like_TrmL"/>
    <property type="match status" value="1"/>
</dbReference>
<accession>A0A2K8P131</accession>
<proteinExistence type="inferred from homology"/>
<protein>
    <recommendedName>
        <fullName evidence="6">Putative tRNA (cytidine(34)-2'-O)-methyltransferase</fullName>
        <ecNumber evidence="6">2.1.1.207</ecNumber>
    </recommendedName>
    <alternativeName>
        <fullName evidence="6">tRNA (cytidine/uridine-2'-O-)-methyltransferase</fullName>
    </alternativeName>
</protein>
<reference evidence="9 10" key="1">
    <citation type="submission" date="2017-11" db="EMBL/GenBank/DDBJ databases">
        <title>Genome sequence of Entomoplasma somnilux PYAN-1 (ATCC 49194).</title>
        <authorList>
            <person name="Lo W.-S."/>
            <person name="Gasparich G.E."/>
            <person name="Kuo C.-H."/>
        </authorList>
    </citation>
    <scope>NUCLEOTIDE SEQUENCE [LARGE SCALE GENOMIC DNA]</scope>
    <source>
        <strain evidence="9 10">PYAN-1</strain>
    </source>
</reference>
<dbReference type="Proteomes" id="UP000232230">
    <property type="component" value="Chromosome"/>
</dbReference>